<evidence type="ECO:0000313" key="5">
    <source>
        <dbReference type="EMBL" id="OGZ13619.1"/>
    </source>
</evidence>
<comment type="caution">
    <text evidence="5">The sequence shown here is derived from an EMBL/GenBank/DDBJ whole genome shotgun (WGS) entry which is preliminary data.</text>
</comment>
<evidence type="ECO:0000259" key="4">
    <source>
        <dbReference type="PROSITE" id="PS51770"/>
    </source>
</evidence>
<dbReference type="SUPFAM" id="SSF54637">
    <property type="entry name" value="Thioesterase/thiol ester dehydrase-isomerase"/>
    <property type="match status" value="1"/>
</dbReference>
<dbReference type="Pfam" id="PF03061">
    <property type="entry name" value="4HBT"/>
    <property type="match status" value="1"/>
</dbReference>
<dbReference type="CDD" id="cd03442">
    <property type="entry name" value="BFIT_BACH"/>
    <property type="match status" value="1"/>
</dbReference>
<name>A0A1G2DJ30_9BACT</name>
<dbReference type="PANTHER" id="PTHR11049:SF31">
    <property type="entry name" value="HOTDOG ACOT-TYPE DOMAIN-CONTAINING PROTEIN"/>
    <property type="match status" value="1"/>
</dbReference>
<sequence>MSYVVERLVRPEHLNGANTIFGGILLAWVDEAAAIAAMKKLWSPHIVTVAMSDVQFKRPVRSGSLVRIHVKVAGVGNTSVTFRVCVDSFGSRDPVMIIERIVFVLLDKNGKPTPHGLPPYREAKKKNKQ</sequence>
<evidence type="ECO:0000256" key="3">
    <source>
        <dbReference type="PROSITE-ProRule" id="PRU01106"/>
    </source>
</evidence>
<dbReference type="Proteomes" id="UP000178534">
    <property type="component" value="Unassembled WGS sequence"/>
</dbReference>
<dbReference type="InterPro" id="IPR040170">
    <property type="entry name" value="Cytosol_ACT"/>
</dbReference>
<evidence type="ECO:0000256" key="1">
    <source>
        <dbReference type="ARBA" id="ARBA00010458"/>
    </source>
</evidence>
<dbReference type="InterPro" id="IPR029069">
    <property type="entry name" value="HotDog_dom_sf"/>
</dbReference>
<dbReference type="InterPro" id="IPR006683">
    <property type="entry name" value="Thioestr_dom"/>
</dbReference>
<gene>
    <name evidence="5" type="ORF">A2942_04720</name>
</gene>
<comment type="similarity">
    <text evidence="1">Belongs to the acyl coenzyme A hydrolase family.</text>
</comment>
<reference evidence="5 6" key="1">
    <citation type="journal article" date="2016" name="Nat. Commun.">
        <title>Thousands of microbial genomes shed light on interconnected biogeochemical processes in an aquifer system.</title>
        <authorList>
            <person name="Anantharaman K."/>
            <person name="Brown C.T."/>
            <person name="Hug L.A."/>
            <person name="Sharon I."/>
            <person name="Castelle C.J."/>
            <person name="Probst A.J."/>
            <person name="Thomas B.C."/>
            <person name="Singh A."/>
            <person name="Wilkins M.J."/>
            <person name="Karaoz U."/>
            <person name="Brodie E.L."/>
            <person name="Williams K.H."/>
            <person name="Hubbard S.S."/>
            <person name="Banfield J.F."/>
        </authorList>
    </citation>
    <scope>NUCLEOTIDE SEQUENCE [LARGE SCALE GENOMIC DNA]</scope>
</reference>
<evidence type="ECO:0000256" key="2">
    <source>
        <dbReference type="ARBA" id="ARBA00022801"/>
    </source>
</evidence>
<keyword evidence="2 3" id="KW-0378">Hydrolase</keyword>
<evidence type="ECO:0000313" key="6">
    <source>
        <dbReference type="Proteomes" id="UP000178534"/>
    </source>
</evidence>
<protein>
    <recommendedName>
        <fullName evidence="4">HotDog ACOT-type domain-containing protein</fullName>
    </recommendedName>
</protein>
<accession>A0A1G2DJ30</accession>
<dbReference type="GO" id="GO:0005829">
    <property type="term" value="C:cytosol"/>
    <property type="evidence" value="ECO:0007669"/>
    <property type="project" value="TreeGrafter"/>
</dbReference>
<dbReference type="GO" id="GO:0052816">
    <property type="term" value="F:long-chain fatty acyl-CoA hydrolase activity"/>
    <property type="evidence" value="ECO:0007669"/>
    <property type="project" value="TreeGrafter"/>
</dbReference>
<dbReference type="PROSITE" id="PS51770">
    <property type="entry name" value="HOTDOG_ACOT"/>
    <property type="match status" value="1"/>
</dbReference>
<dbReference type="AlphaFoldDB" id="A0A1G2DJ30"/>
<dbReference type="STRING" id="1798665.A2942_04720"/>
<dbReference type="InterPro" id="IPR033120">
    <property type="entry name" value="HOTDOG_ACOT"/>
</dbReference>
<feature type="domain" description="HotDog ACOT-type" evidence="4">
    <location>
        <begin position="1"/>
        <end position="109"/>
    </location>
</feature>
<dbReference type="EMBL" id="MHLP01000006">
    <property type="protein sequence ID" value="OGZ13619.1"/>
    <property type="molecule type" value="Genomic_DNA"/>
</dbReference>
<dbReference type="GO" id="GO:0006637">
    <property type="term" value="P:acyl-CoA metabolic process"/>
    <property type="evidence" value="ECO:0007669"/>
    <property type="project" value="TreeGrafter"/>
</dbReference>
<dbReference type="Gene3D" id="3.10.129.10">
    <property type="entry name" value="Hotdog Thioesterase"/>
    <property type="match status" value="1"/>
</dbReference>
<dbReference type="GO" id="GO:0009062">
    <property type="term" value="P:fatty acid catabolic process"/>
    <property type="evidence" value="ECO:0007669"/>
    <property type="project" value="TreeGrafter"/>
</dbReference>
<proteinExistence type="inferred from homology"/>
<organism evidence="5 6">
    <name type="scientific">Candidatus Lloydbacteria bacterium RIFCSPLOWO2_01_FULL_50_20</name>
    <dbReference type="NCBI Taxonomy" id="1798665"/>
    <lineage>
        <taxon>Bacteria</taxon>
        <taxon>Candidatus Lloydiibacteriota</taxon>
    </lineage>
</organism>
<dbReference type="PANTHER" id="PTHR11049">
    <property type="entry name" value="ACYL COENZYME A THIOESTER HYDROLASE"/>
    <property type="match status" value="1"/>
</dbReference>